<comment type="similarity">
    <text evidence="2">Belongs to the SusD family.</text>
</comment>
<evidence type="ECO:0000256" key="4">
    <source>
        <dbReference type="ARBA" id="ARBA00023136"/>
    </source>
</evidence>
<keyword evidence="5" id="KW-0998">Cell outer membrane</keyword>
<gene>
    <name evidence="8" type="ORF">ACFS6H_10665</name>
</gene>
<dbReference type="InterPro" id="IPR011990">
    <property type="entry name" value="TPR-like_helical_dom_sf"/>
</dbReference>
<sequence length="527" mass="57835">MKPSKLIYALCIPAVMAVSCKKSFLDRPALDGTTLSNYYNTASEVRGLTATLYGIPWSGYDNRAMDCIGDVMAGNSYTGDGNADDAPFKNLTLTSGSARLAEAWKVFYKIGGWSSEYIKALEQKKASGTSASFIDPAIAECHFMRATVYFYITRIWGHVPIVTDPAGVALSGNFKIPRYLKGDVLKFVIEELKIAEKDLPESDVPGRLTKYAAKAMMAKVYLYMKDYDNARVKAKEVIDSKKYTLLDNYGSLFNSSANNNSTESIFAIQKKLATNPWGTGSQKQPDRGPGNLQTTEASMWELYAPTIDMRDAYESGDLRKSGSIMTHGWSHPAWKPKTGTADYDNFMANGYKYDTLQPAGGAGGQKNDTRSNIAKYVVGPGASYGGEPVLGMNTGINTMLLRYSDVLLIYAEAILAGAASTSNSDALAAFNEVRERAGLQPKSAITNDDILHERRVEFAFEGDYWFDIKRQGYVKAKALIQAQNRGTMEFSKYITPAYAKDDDMDLPVPATEALANPALLEAPVPYY</sequence>
<dbReference type="EMBL" id="JBHUOZ010000003">
    <property type="protein sequence ID" value="MFD2920174.1"/>
    <property type="molecule type" value="Genomic_DNA"/>
</dbReference>
<evidence type="ECO:0000259" key="7">
    <source>
        <dbReference type="Pfam" id="PF14322"/>
    </source>
</evidence>
<organism evidence="8 9">
    <name type="scientific">Terrimonas rubra</name>
    <dbReference type="NCBI Taxonomy" id="1035890"/>
    <lineage>
        <taxon>Bacteria</taxon>
        <taxon>Pseudomonadati</taxon>
        <taxon>Bacteroidota</taxon>
        <taxon>Chitinophagia</taxon>
        <taxon>Chitinophagales</taxon>
        <taxon>Chitinophagaceae</taxon>
        <taxon>Terrimonas</taxon>
    </lineage>
</organism>
<evidence type="ECO:0000256" key="3">
    <source>
        <dbReference type="ARBA" id="ARBA00022729"/>
    </source>
</evidence>
<comment type="subcellular location">
    <subcellularLocation>
        <location evidence="1">Cell outer membrane</location>
    </subcellularLocation>
</comment>
<feature type="domain" description="RagB/SusD" evidence="6">
    <location>
        <begin position="262"/>
        <end position="522"/>
    </location>
</feature>
<keyword evidence="3" id="KW-0732">Signal</keyword>
<evidence type="ECO:0000313" key="9">
    <source>
        <dbReference type="Proteomes" id="UP001597511"/>
    </source>
</evidence>
<dbReference type="PROSITE" id="PS51257">
    <property type="entry name" value="PROKAR_LIPOPROTEIN"/>
    <property type="match status" value="1"/>
</dbReference>
<dbReference type="Pfam" id="PF07980">
    <property type="entry name" value="SusD_RagB"/>
    <property type="match status" value="1"/>
</dbReference>
<keyword evidence="4" id="KW-0472">Membrane</keyword>
<keyword evidence="9" id="KW-1185">Reference proteome</keyword>
<comment type="caution">
    <text evidence="8">The sequence shown here is derived from an EMBL/GenBank/DDBJ whole genome shotgun (WGS) entry which is preliminary data.</text>
</comment>
<name>A0ABW6A4B9_9BACT</name>
<dbReference type="InterPro" id="IPR012944">
    <property type="entry name" value="SusD_RagB_dom"/>
</dbReference>
<dbReference type="Proteomes" id="UP001597511">
    <property type="component" value="Unassembled WGS sequence"/>
</dbReference>
<evidence type="ECO:0000256" key="2">
    <source>
        <dbReference type="ARBA" id="ARBA00006275"/>
    </source>
</evidence>
<dbReference type="InterPro" id="IPR033985">
    <property type="entry name" value="SusD-like_N"/>
</dbReference>
<protein>
    <submittedName>
        <fullName evidence="8">RagB/SusD family nutrient uptake outer membrane protein</fullName>
    </submittedName>
</protein>
<reference evidence="9" key="1">
    <citation type="journal article" date="2019" name="Int. J. Syst. Evol. Microbiol.">
        <title>The Global Catalogue of Microorganisms (GCM) 10K type strain sequencing project: providing services to taxonomists for standard genome sequencing and annotation.</title>
        <authorList>
            <consortium name="The Broad Institute Genomics Platform"/>
            <consortium name="The Broad Institute Genome Sequencing Center for Infectious Disease"/>
            <person name="Wu L."/>
            <person name="Ma J."/>
        </authorList>
    </citation>
    <scope>NUCLEOTIDE SEQUENCE [LARGE SCALE GENOMIC DNA]</scope>
    <source>
        <strain evidence="9">KCTC 23299</strain>
    </source>
</reference>
<evidence type="ECO:0000313" key="8">
    <source>
        <dbReference type="EMBL" id="MFD2920174.1"/>
    </source>
</evidence>
<evidence type="ECO:0000256" key="1">
    <source>
        <dbReference type="ARBA" id="ARBA00004442"/>
    </source>
</evidence>
<dbReference type="RefSeq" id="WP_386098140.1">
    <property type="nucleotide sequence ID" value="NZ_JBHUOZ010000003.1"/>
</dbReference>
<feature type="domain" description="SusD-like N-terminal" evidence="7">
    <location>
        <begin position="97"/>
        <end position="222"/>
    </location>
</feature>
<dbReference type="Pfam" id="PF14322">
    <property type="entry name" value="SusD-like_3"/>
    <property type="match status" value="1"/>
</dbReference>
<dbReference type="Gene3D" id="1.25.40.390">
    <property type="match status" value="1"/>
</dbReference>
<evidence type="ECO:0000259" key="6">
    <source>
        <dbReference type="Pfam" id="PF07980"/>
    </source>
</evidence>
<evidence type="ECO:0000256" key="5">
    <source>
        <dbReference type="ARBA" id="ARBA00023237"/>
    </source>
</evidence>
<proteinExistence type="inferred from homology"/>
<dbReference type="SUPFAM" id="SSF48452">
    <property type="entry name" value="TPR-like"/>
    <property type="match status" value="1"/>
</dbReference>
<accession>A0ABW6A4B9</accession>